<proteinExistence type="predicted"/>
<dbReference type="EMBL" id="JAETWB010000023">
    <property type="protein sequence ID" value="MBL6081244.1"/>
    <property type="molecule type" value="Genomic_DNA"/>
</dbReference>
<keyword evidence="2" id="KW-0560">Oxidoreductase</keyword>
<name>A0ABS1U982_9PROT</name>
<dbReference type="PANTHER" id="PTHR42685">
    <property type="entry name" value="GERANYLGERANYL DIPHOSPHATE REDUCTASE"/>
    <property type="match status" value="1"/>
</dbReference>
<dbReference type="PANTHER" id="PTHR42685:SF22">
    <property type="entry name" value="CONDITIONED MEDIUM FACTOR RECEPTOR 1"/>
    <property type="match status" value="1"/>
</dbReference>
<dbReference type="GO" id="GO:0004497">
    <property type="term" value="F:monooxygenase activity"/>
    <property type="evidence" value="ECO:0007669"/>
    <property type="project" value="UniProtKB-KW"/>
</dbReference>
<accession>A0ABS1U982</accession>
<sequence>MATVLARGGLDVLVLEKSLVHRDRVRGEFMAPWGVAEASQLGILDLLAAAGAHYTVRSVPYREGLDPEAARTRAFDLGAMLPGVAGALNMGHPRLCEVLDAAAQAAGATLLRGVLDLAVEAGERPQVTFTHDGRRREVAPRLVVGADGRGSAVARQVGARAETDPVHHIMAGLLVEGAEAWPEGDQTMGTHGEATLYVFPQGGGRARLYLNHGLGERRRFAGPEAAQNFLTAFRVPSLPHGEALAAARPAGPCHGYPNADSWVDVPVAPGVVLVGDAAGHNDPTIGQGLSITLRDVRLVSEVLLGGGWERGAFAPYVEERRERMRRLRFAGRLVSALNAEFTEEARQRRLRAWRRIAADPTVALPMVAMWKGPHGLPPHIFEQGAWDRLLG</sequence>
<comment type="caution">
    <text evidence="2">The sequence shown here is derived from an EMBL/GenBank/DDBJ whole genome shotgun (WGS) entry which is preliminary data.</text>
</comment>
<dbReference type="Proteomes" id="UP000660885">
    <property type="component" value="Unassembled WGS sequence"/>
</dbReference>
<dbReference type="InterPro" id="IPR050407">
    <property type="entry name" value="Geranylgeranyl_reductase"/>
</dbReference>
<evidence type="ECO:0000313" key="2">
    <source>
        <dbReference type="EMBL" id="MBL6081244.1"/>
    </source>
</evidence>
<keyword evidence="3" id="KW-1185">Reference proteome</keyword>
<feature type="domain" description="FAD-binding" evidence="1">
    <location>
        <begin position="2"/>
        <end position="323"/>
    </location>
</feature>
<dbReference type="Gene3D" id="3.50.50.60">
    <property type="entry name" value="FAD/NAD(P)-binding domain"/>
    <property type="match status" value="1"/>
</dbReference>
<gene>
    <name evidence="2" type="ORF">JMJ56_24930</name>
</gene>
<evidence type="ECO:0000313" key="3">
    <source>
        <dbReference type="Proteomes" id="UP000660885"/>
    </source>
</evidence>
<protein>
    <submittedName>
        <fullName evidence="2">FAD-dependent monooxygenase</fullName>
    </submittedName>
</protein>
<dbReference type="Pfam" id="PF01494">
    <property type="entry name" value="FAD_binding_3"/>
    <property type="match status" value="1"/>
</dbReference>
<evidence type="ECO:0000259" key="1">
    <source>
        <dbReference type="Pfam" id="PF01494"/>
    </source>
</evidence>
<dbReference type="InterPro" id="IPR002938">
    <property type="entry name" value="FAD-bd"/>
</dbReference>
<dbReference type="SUPFAM" id="SSF51905">
    <property type="entry name" value="FAD/NAD(P)-binding domain"/>
    <property type="match status" value="1"/>
</dbReference>
<keyword evidence="2" id="KW-0503">Monooxygenase</keyword>
<reference evidence="2 3" key="1">
    <citation type="submission" date="2021-01" db="EMBL/GenBank/DDBJ databases">
        <title>Belnapia mucosa sp. nov. and Belnapia arida sp. nov., isolated from the Tabernas Desert (Almeria, Spain).</title>
        <authorList>
            <person name="Molina-Menor E."/>
            <person name="Vidal-Verdu A."/>
            <person name="Calonge A."/>
            <person name="Satari L."/>
            <person name="Pereto J."/>
            <person name="Porcar M."/>
        </authorList>
    </citation>
    <scope>NUCLEOTIDE SEQUENCE [LARGE SCALE GENOMIC DNA]</scope>
    <source>
        <strain evidence="2 3">T18</strain>
    </source>
</reference>
<dbReference type="InterPro" id="IPR036188">
    <property type="entry name" value="FAD/NAD-bd_sf"/>
</dbReference>
<organism evidence="2 3">
    <name type="scientific">Belnapia arida</name>
    <dbReference type="NCBI Taxonomy" id="2804533"/>
    <lineage>
        <taxon>Bacteria</taxon>
        <taxon>Pseudomonadati</taxon>
        <taxon>Pseudomonadota</taxon>
        <taxon>Alphaproteobacteria</taxon>
        <taxon>Acetobacterales</taxon>
        <taxon>Roseomonadaceae</taxon>
        <taxon>Belnapia</taxon>
    </lineage>
</organism>